<dbReference type="PROSITE" id="PS00028">
    <property type="entry name" value="ZINC_FINGER_C2H2_1"/>
    <property type="match status" value="6"/>
</dbReference>
<name>A0ABM3LX00_BICAN</name>
<gene>
    <name evidence="13" type="primary">LOC112047159</name>
</gene>
<feature type="domain" description="C2H2-type" evidence="9">
    <location>
        <begin position="437"/>
        <end position="464"/>
    </location>
</feature>
<keyword evidence="1 8" id="KW-0479">Metal-binding</keyword>
<dbReference type="InterPro" id="IPR012934">
    <property type="entry name" value="Znf_AD"/>
</dbReference>
<evidence type="ECO:0000256" key="7">
    <source>
        <dbReference type="PROSITE-ProRule" id="PRU00309"/>
    </source>
</evidence>
<dbReference type="Proteomes" id="UP001652582">
    <property type="component" value="Chromosome 20"/>
</dbReference>
<evidence type="ECO:0000256" key="3">
    <source>
        <dbReference type="ARBA" id="ARBA00022771"/>
    </source>
</evidence>
<dbReference type="InterPro" id="IPR038441">
    <property type="entry name" value="THAP_Znf_sf"/>
</dbReference>
<dbReference type="SUPFAM" id="SSF57716">
    <property type="entry name" value="Glucocorticoid receptor-like (DNA-binding domain)"/>
    <property type="match status" value="1"/>
</dbReference>
<evidence type="ECO:0000256" key="6">
    <source>
        <dbReference type="PROSITE-ProRule" id="PRU00042"/>
    </source>
</evidence>
<accession>A0ABM3LX00</accession>
<evidence type="ECO:0000256" key="8">
    <source>
        <dbReference type="PROSITE-ProRule" id="PRU01263"/>
    </source>
</evidence>
<feature type="domain" description="C2H2-type" evidence="9">
    <location>
        <begin position="577"/>
        <end position="604"/>
    </location>
</feature>
<feature type="domain" description="C2H2-type" evidence="9">
    <location>
        <begin position="255"/>
        <end position="282"/>
    </location>
</feature>
<evidence type="ECO:0000259" key="11">
    <source>
        <dbReference type="PROSITE" id="PS51915"/>
    </source>
</evidence>
<dbReference type="PROSITE" id="PS50950">
    <property type="entry name" value="ZF_THAP"/>
    <property type="match status" value="1"/>
</dbReference>
<dbReference type="PANTHER" id="PTHR24403:SF67">
    <property type="entry name" value="FI01116P-RELATED"/>
    <property type="match status" value="1"/>
</dbReference>
<feature type="domain" description="THAP-type" evidence="10">
    <location>
        <begin position="1"/>
        <end position="83"/>
    </location>
</feature>
<dbReference type="RefSeq" id="XP_052743587.1">
    <property type="nucleotide sequence ID" value="XM_052887627.1"/>
</dbReference>
<feature type="domain" description="ZAD" evidence="11">
    <location>
        <begin position="95"/>
        <end position="164"/>
    </location>
</feature>
<organism evidence="12 13">
    <name type="scientific">Bicyclus anynana</name>
    <name type="common">Squinting bush brown butterfly</name>
    <dbReference type="NCBI Taxonomy" id="110368"/>
    <lineage>
        <taxon>Eukaryota</taxon>
        <taxon>Metazoa</taxon>
        <taxon>Ecdysozoa</taxon>
        <taxon>Arthropoda</taxon>
        <taxon>Hexapoda</taxon>
        <taxon>Insecta</taxon>
        <taxon>Pterygota</taxon>
        <taxon>Neoptera</taxon>
        <taxon>Endopterygota</taxon>
        <taxon>Lepidoptera</taxon>
        <taxon>Glossata</taxon>
        <taxon>Ditrysia</taxon>
        <taxon>Papilionoidea</taxon>
        <taxon>Nymphalidae</taxon>
        <taxon>Satyrinae</taxon>
        <taxon>Satyrini</taxon>
        <taxon>Mycalesina</taxon>
        <taxon>Bicyclus</taxon>
    </lineage>
</organism>
<feature type="binding site" evidence="8">
    <location>
        <position position="137"/>
    </location>
    <ligand>
        <name>Zn(2+)</name>
        <dbReference type="ChEBI" id="CHEBI:29105"/>
    </ligand>
</feature>
<feature type="domain" description="C2H2-type" evidence="9">
    <location>
        <begin position="493"/>
        <end position="520"/>
    </location>
</feature>
<proteinExistence type="predicted"/>
<evidence type="ECO:0000259" key="9">
    <source>
        <dbReference type="PROSITE" id="PS50157"/>
    </source>
</evidence>
<keyword evidence="3 6" id="KW-0863">Zinc-finger</keyword>
<protein>
    <submittedName>
        <fullName evidence="13">Zinc finger protein 271 isoform X1</fullName>
    </submittedName>
</protein>
<keyword evidence="5 7" id="KW-0238">DNA-binding</keyword>
<sequence>MQCCVFFCKNTLDDTTSEGTGITFHAVPRDIHLRASWIRALGTQDCHLPDSAVVCSEHFSDNDFYKTNDCERQIRSEAIPSTGQVSLFIKTDYKQKCMICLGTYSKLYLMSKCKLEEAYKQLTGLSLCRANLKPTLCVFCAQRLINFSRFRDLCLRAHSLMTDSLKQHEFSTIQHTEFMNYATKHQQCNLTRTTVRADHCDLYIDHTDEDKQTLPEKSVVGDIATVVVKNEYADIAKHEHVTETEILIKLETGIFECEFCFERFLQENIYREHMSMHLQDPSDAIQVCEPRAAASCDPLTLDKTRSQRLYDPLTADSIRTSNAPLSARLAANNGNKVQSTEEVGAIWKNEQILETNMCVPDNQLSQSDTEPSTNINTLTNCVEYDIFQKYKEAVIDNPRVKIQTGVKSYSCDSCHYKSAKKSNLISHMRTHTGQKLYSCDMCDYNCTHESDLSRHKIIHTGQKPCSSEKCHYKCAQKKISTDHMRTHTDEKSHSCETCNYKCASKGSLIDYIRNHICEKPYTCETCNYKFARKGDLIRHKRTHTGEKPFSCMTCDYKCAQKSNLIGHMKIHTGEKPYACDMCNSKFARKGDLTRHKMKHTGLSSHTNPH</sequence>
<evidence type="ECO:0000313" key="13">
    <source>
        <dbReference type="RefSeq" id="XP_052743587.1"/>
    </source>
</evidence>
<feature type="domain" description="C2H2-type" evidence="9">
    <location>
        <begin position="409"/>
        <end position="436"/>
    </location>
</feature>
<dbReference type="PROSITE" id="PS50157">
    <property type="entry name" value="ZINC_FINGER_C2H2_2"/>
    <property type="match status" value="7"/>
</dbReference>
<evidence type="ECO:0000256" key="1">
    <source>
        <dbReference type="ARBA" id="ARBA00022723"/>
    </source>
</evidence>
<evidence type="ECO:0000259" key="10">
    <source>
        <dbReference type="PROSITE" id="PS50950"/>
    </source>
</evidence>
<reference evidence="13" key="1">
    <citation type="submission" date="2025-08" db="UniProtKB">
        <authorList>
            <consortium name="RefSeq"/>
        </authorList>
    </citation>
    <scope>IDENTIFICATION</scope>
</reference>
<dbReference type="InterPro" id="IPR013087">
    <property type="entry name" value="Znf_C2H2_type"/>
</dbReference>
<feature type="binding site" evidence="8">
    <location>
        <position position="97"/>
    </location>
    <ligand>
        <name>Zn(2+)</name>
        <dbReference type="ChEBI" id="CHEBI:29105"/>
    </ligand>
</feature>
<dbReference type="SUPFAM" id="SSF57667">
    <property type="entry name" value="beta-beta-alpha zinc fingers"/>
    <property type="match status" value="4"/>
</dbReference>
<dbReference type="Pfam" id="PF05485">
    <property type="entry name" value="THAP"/>
    <property type="match status" value="1"/>
</dbReference>
<evidence type="ECO:0000256" key="2">
    <source>
        <dbReference type="ARBA" id="ARBA00022737"/>
    </source>
</evidence>
<feature type="binding site" evidence="8">
    <location>
        <position position="100"/>
    </location>
    <ligand>
        <name>Zn(2+)</name>
        <dbReference type="ChEBI" id="CHEBI:29105"/>
    </ligand>
</feature>
<dbReference type="Pfam" id="PF00096">
    <property type="entry name" value="zf-C2H2"/>
    <property type="match status" value="4"/>
</dbReference>
<dbReference type="GeneID" id="112047159"/>
<dbReference type="Gene3D" id="3.30.160.60">
    <property type="entry name" value="Classic Zinc Finger"/>
    <property type="match status" value="6"/>
</dbReference>
<dbReference type="InterPro" id="IPR006612">
    <property type="entry name" value="THAP_Znf"/>
</dbReference>
<feature type="domain" description="C2H2-type" evidence="9">
    <location>
        <begin position="521"/>
        <end position="548"/>
    </location>
</feature>
<evidence type="ECO:0000313" key="12">
    <source>
        <dbReference type="Proteomes" id="UP001652582"/>
    </source>
</evidence>
<dbReference type="PROSITE" id="PS51915">
    <property type="entry name" value="ZAD"/>
    <property type="match status" value="1"/>
</dbReference>
<evidence type="ECO:0000256" key="5">
    <source>
        <dbReference type="ARBA" id="ARBA00023125"/>
    </source>
</evidence>
<dbReference type="InterPro" id="IPR036236">
    <property type="entry name" value="Znf_C2H2_sf"/>
</dbReference>
<keyword evidence="2" id="KW-0677">Repeat</keyword>
<dbReference type="SMART" id="SM00980">
    <property type="entry name" value="THAP"/>
    <property type="match status" value="1"/>
</dbReference>
<dbReference type="SMART" id="SM00355">
    <property type="entry name" value="ZnF_C2H2"/>
    <property type="match status" value="8"/>
</dbReference>
<feature type="domain" description="C2H2-type" evidence="9">
    <location>
        <begin position="549"/>
        <end position="576"/>
    </location>
</feature>
<dbReference type="PANTHER" id="PTHR24403">
    <property type="entry name" value="ZINC FINGER PROTEIN"/>
    <property type="match status" value="1"/>
</dbReference>
<keyword evidence="12" id="KW-1185">Reference proteome</keyword>
<feature type="binding site" evidence="8">
    <location>
        <position position="140"/>
    </location>
    <ligand>
        <name>Zn(2+)</name>
        <dbReference type="ChEBI" id="CHEBI:29105"/>
    </ligand>
</feature>
<keyword evidence="4 8" id="KW-0862">Zinc</keyword>
<dbReference type="InterPro" id="IPR050688">
    <property type="entry name" value="Zinc_finger/UBP_domain"/>
</dbReference>
<dbReference type="Gene3D" id="6.20.210.20">
    <property type="entry name" value="THAP domain"/>
    <property type="match status" value="1"/>
</dbReference>
<evidence type="ECO:0000256" key="4">
    <source>
        <dbReference type="ARBA" id="ARBA00022833"/>
    </source>
</evidence>